<reference evidence="5" key="1">
    <citation type="journal article" date="2019" name="Int. J. Syst. Evol. Microbiol.">
        <title>The Global Catalogue of Microorganisms (GCM) 10K type strain sequencing project: providing services to taxonomists for standard genome sequencing and annotation.</title>
        <authorList>
            <consortium name="The Broad Institute Genomics Platform"/>
            <consortium name="The Broad Institute Genome Sequencing Center for Infectious Disease"/>
            <person name="Wu L."/>
            <person name="Ma J."/>
        </authorList>
    </citation>
    <scope>NUCLEOTIDE SEQUENCE [LARGE SCALE GENOMIC DNA]</scope>
    <source>
        <strain evidence="5">CGMCC 1.12482</strain>
    </source>
</reference>
<accession>A0ABQ1Q0T4</accession>
<dbReference type="EMBL" id="BMFF01000007">
    <property type="protein sequence ID" value="GGD08886.1"/>
    <property type="molecule type" value="Genomic_DNA"/>
</dbReference>
<name>A0ABQ1Q0T4_9GAMM</name>
<sequence length="287" mass="31033">MQANSHEVRFSLPSLEVAAKVWGDADGLPVIGLHGWLDNAATFDRLAPHLSGIHLVALDLPGHGLSGHMPAAGYSLWQQAATVLQVAESLGWKRFALLGHSMGAIISGILAGSLPDRVMGACLIDGLLPFTSEAEEAPRQMARFFDASLALADKRKPVYDSVAKAVDARARGGNTALSHEAAALLVERGLMPEHGGWTWRTDPQLMLPSPMRLTSEHAAAFIEAIQSPVCLVLANQGVMHKHPQVVERIERFAHITRHDIDGGHHLHLEEQAEEIATIFDSFFAKLA</sequence>
<proteinExistence type="inferred from homology"/>
<dbReference type="PANTHER" id="PTHR43798:SF14">
    <property type="entry name" value="SERINE HYDROLASE-LIKE PROTEIN DDB_G0286239"/>
    <property type="match status" value="1"/>
</dbReference>
<protein>
    <submittedName>
        <fullName evidence="4">Hydrolase</fullName>
    </submittedName>
</protein>
<comment type="similarity">
    <text evidence="1">Belongs to the AB hydrolase superfamily.</text>
</comment>
<dbReference type="Pfam" id="PF00561">
    <property type="entry name" value="Abhydrolase_1"/>
    <property type="match status" value="1"/>
</dbReference>
<dbReference type="GO" id="GO:0016787">
    <property type="term" value="F:hydrolase activity"/>
    <property type="evidence" value="ECO:0007669"/>
    <property type="project" value="UniProtKB-KW"/>
</dbReference>
<gene>
    <name evidence="4" type="ORF">GCM10007418_29940</name>
</gene>
<dbReference type="Gene3D" id="3.40.50.1820">
    <property type="entry name" value="alpha/beta hydrolase"/>
    <property type="match status" value="1"/>
</dbReference>
<keyword evidence="2 4" id="KW-0378">Hydrolase</keyword>
<dbReference type="InterPro" id="IPR000073">
    <property type="entry name" value="AB_hydrolase_1"/>
</dbReference>
<dbReference type="SUPFAM" id="SSF53474">
    <property type="entry name" value="alpha/beta-Hydrolases"/>
    <property type="match status" value="1"/>
</dbReference>
<evidence type="ECO:0000256" key="1">
    <source>
        <dbReference type="ARBA" id="ARBA00008645"/>
    </source>
</evidence>
<dbReference type="RefSeq" id="WP_150278921.1">
    <property type="nucleotide sequence ID" value="NZ_BMFF01000007.1"/>
</dbReference>
<evidence type="ECO:0000313" key="5">
    <source>
        <dbReference type="Proteomes" id="UP000638188"/>
    </source>
</evidence>
<dbReference type="InterPro" id="IPR050266">
    <property type="entry name" value="AB_hydrolase_sf"/>
</dbReference>
<feature type="domain" description="AB hydrolase-1" evidence="3">
    <location>
        <begin position="29"/>
        <end position="146"/>
    </location>
</feature>
<comment type="caution">
    <text evidence="4">The sequence shown here is derived from an EMBL/GenBank/DDBJ whole genome shotgun (WGS) entry which is preliminary data.</text>
</comment>
<dbReference type="Proteomes" id="UP000638188">
    <property type="component" value="Unassembled WGS sequence"/>
</dbReference>
<evidence type="ECO:0000313" key="4">
    <source>
        <dbReference type="EMBL" id="GGD08886.1"/>
    </source>
</evidence>
<dbReference type="PANTHER" id="PTHR43798">
    <property type="entry name" value="MONOACYLGLYCEROL LIPASE"/>
    <property type="match status" value="1"/>
</dbReference>
<keyword evidence="5" id="KW-1185">Reference proteome</keyword>
<dbReference type="InterPro" id="IPR029058">
    <property type="entry name" value="AB_hydrolase_fold"/>
</dbReference>
<organism evidence="4 5">
    <name type="scientific">Halopseudomonas salina</name>
    <dbReference type="NCBI Taxonomy" id="1323744"/>
    <lineage>
        <taxon>Bacteria</taxon>
        <taxon>Pseudomonadati</taxon>
        <taxon>Pseudomonadota</taxon>
        <taxon>Gammaproteobacteria</taxon>
        <taxon>Pseudomonadales</taxon>
        <taxon>Pseudomonadaceae</taxon>
        <taxon>Halopseudomonas</taxon>
    </lineage>
</organism>
<evidence type="ECO:0000259" key="3">
    <source>
        <dbReference type="Pfam" id="PF00561"/>
    </source>
</evidence>
<evidence type="ECO:0000256" key="2">
    <source>
        <dbReference type="ARBA" id="ARBA00022801"/>
    </source>
</evidence>